<feature type="binding site" evidence="17">
    <location>
        <position position="162"/>
    </location>
    <ligand>
        <name>substrate</name>
    </ligand>
</feature>
<proteinExistence type="inferred from homology"/>
<comment type="function">
    <text evidence="1 15">Converts 2,5-diamino-6-(ribosylamino)-4(3h)-pyrimidinone 5'-phosphate into 5-amino-6-(ribosylamino)-2,4(1h,3h)-pyrimidinedione 5'-phosphate.</text>
</comment>
<dbReference type="InterPro" id="IPR011549">
    <property type="entry name" value="RibD_C"/>
</dbReference>
<feature type="domain" description="CMP/dCMP-type deaminase" evidence="19">
    <location>
        <begin position="1"/>
        <end position="117"/>
    </location>
</feature>
<dbReference type="UniPathway" id="UPA00275">
    <property type="reaction ID" value="UER00401"/>
</dbReference>
<dbReference type="RefSeq" id="WP_243834981.1">
    <property type="nucleotide sequence ID" value="NZ_BSUS01000001.1"/>
</dbReference>
<comment type="similarity">
    <text evidence="4 15">In the N-terminal section; belongs to the cytidine and deoxycytidylate deaminase family.</text>
</comment>
<comment type="caution">
    <text evidence="20">The sequence shown here is derived from an EMBL/GenBank/DDBJ whole genome shotgun (WGS) entry which is preliminary data.</text>
</comment>
<evidence type="ECO:0000256" key="14">
    <source>
        <dbReference type="ARBA" id="ARBA00049886"/>
    </source>
</evidence>
<evidence type="ECO:0000256" key="10">
    <source>
        <dbReference type="ARBA" id="ARBA00022857"/>
    </source>
</evidence>
<dbReference type="Gene3D" id="3.40.140.10">
    <property type="entry name" value="Cytidine Deaminase, domain 2"/>
    <property type="match status" value="1"/>
</dbReference>
<name>A0A4R8LSE6_9BACL</name>
<evidence type="ECO:0000256" key="6">
    <source>
        <dbReference type="ARBA" id="ARBA00022619"/>
    </source>
</evidence>
<feature type="binding site" evidence="17">
    <location>
        <position position="194"/>
    </location>
    <ligand>
        <name>NADP(+)</name>
        <dbReference type="ChEBI" id="CHEBI:58349"/>
    </ligand>
</feature>
<evidence type="ECO:0000259" key="19">
    <source>
        <dbReference type="PROSITE" id="PS51747"/>
    </source>
</evidence>
<keyword evidence="21" id="KW-1185">Reference proteome</keyword>
<evidence type="ECO:0000256" key="8">
    <source>
        <dbReference type="ARBA" id="ARBA00022801"/>
    </source>
</evidence>
<feature type="binding site" evidence="18">
    <location>
        <position position="69"/>
    </location>
    <ligand>
        <name>Zn(2+)</name>
        <dbReference type="ChEBI" id="CHEBI:29105"/>
        <note>catalytic</note>
    </ligand>
</feature>
<feature type="binding site" evidence="17">
    <location>
        <position position="178"/>
    </location>
    <ligand>
        <name>substrate</name>
    </ligand>
</feature>
<dbReference type="GO" id="GO:0008270">
    <property type="term" value="F:zinc ion binding"/>
    <property type="evidence" value="ECO:0007669"/>
    <property type="project" value="InterPro"/>
</dbReference>
<dbReference type="EC" id="1.1.1.193" evidence="15"/>
<evidence type="ECO:0000256" key="15">
    <source>
        <dbReference type="PIRNR" id="PIRNR006769"/>
    </source>
</evidence>
<feature type="binding site" evidence="18">
    <location>
        <position position="44"/>
    </location>
    <ligand>
        <name>Zn(2+)</name>
        <dbReference type="ChEBI" id="CHEBI:29105"/>
        <note>catalytic</note>
    </ligand>
</feature>
<organism evidence="20 21">
    <name type="scientific">Alicyclobacillus sacchari</name>
    <dbReference type="NCBI Taxonomy" id="392010"/>
    <lineage>
        <taxon>Bacteria</taxon>
        <taxon>Bacillati</taxon>
        <taxon>Bacillota</taxon>
        <taxon>Bacilli</taxon>
        <taxon>Bacillales</taxon>
        <taxon>Alicyclobacillaceae</taxon>
        <taxon>Alicyclobacillus</taxon>
    </lineage>
</organism>
<keyword evidence="10 15" id="KW-0521">NADP</keyword>
<dbReference type="InterPro" id="IPR024072">
    <property type="entry name" value="DHFR-like_dom_sf"/>
</dbReference>
<dbReference type="Proteomes" id="UP000294581">
    <property type="component" value="Unassembled WGS sequence"/>
</dbReference>
<dbReference type="InterPro" id="IPR002734">
    <property type="entry name" value="RibDG_C"/>
</dbReference>
<sequence length="363" mass="38503">MRYALAVANLGGAQTSPNPRVGAVVVRDGEIVGQGAHLKPGDPHAEVYALRMAGEKAQGATIYVTLEPCNHHGRTPPCSGAILASGIQRVVVAVLDTDPRTAGGGVARLRDNGIDVTVGVLEDEARALNRAFFHRVRFGRPLIVYKAALTLSGHVAANTGHSQYVTGTLAREDVQRLRMEHPGIAVGIGTVLADDPQLTVRDLGTGQVADWQPLRVIFDSRLRLPLSARVLSQRGKLVIMTTHSAFAQSARVDELKAAGQVEVLPVSEEAGRISLVAALRELAALGLNSVLCEGGPTLAAALLRERLIDEVCLYLAPKLLTNGLPPFLGGKTQSMAEAIALDDVAIRQVGDDICVTGRVKYRL</sequence>
<feature type="binding site" evidence="17">
    <location>
        <begin position="295"/>
        <end position="301"/>
    </location>
    <ligand>
        <name>NADP(+)</name>
        <dbReference type="ChEBI" id="CHEBI:58349"/>
    </ligand>
</feature>
<feature type="binding site" evidence="17">
    <location>
        <position position="220"/>
    </location>
    <ligand>
        <name>NADP(+)</name>
        <dbReference type="ChEBI" id="CHEBI:58349"/>
    </ligand>
</feature>
<evidence type="ECO:0000313" key="21">
    <source>
        <dbReference type="Proteomes" id="UP000294581"/>
    </source>
</evidence>
<evidence type="ECO:0000256" key="12">
    <source>
        <dbReference type="ARBA" id="ARBA00023268"/>
    </source>
</evidence>
<evidence type="ECO:0000256" key="4">
    <source>
        <dbReference type="ARBA" id="ARBA00005259"/>
    </source>
</evidence>
<dbReference type="NCBIfam" id="TIGR00227">
    <property type="entry name" value="ribD_Cterm"/>
    <property type="match status" value="1"/>
</dbReference>
<evidence type="ECO:0000313" key="20">
    <source>
        <dbReference type="EMBL" id="TDY49627.1"/>
    </source>
</evidence>
<reference evidence="20 21" key="1">
    <citation type="submission" date="2019-03" db="EMBL/GenBank/DDBJ databases">
        <title>Genomic Encyclopedia of Type Strains, Phase IV (KMG-IV): sequencing the most valuable type-strain genomes for metagenomic binning, comparative biology and taxonomic classification.</title>
        <authorList>
            <person name="Goeker M."/>
        </authorList>
    </citation>
    <scope>NUCLEOTIDE SEQUENCE [LARGE SCALE GENOMIC DNA]</scope>
    <source>
        <strain evidence="20 21">DSM 17974</strain>
    </source>
</reference>
<dbReference type="NCBIfam" id="TIGR00326">
    <property type="entry name" value="eubact_ribD"/>
    <property type="match status" value="1"/>
</dbReference>
<comment type="pathway">
    <text evidence="2 15">Cofactor biosynthesis; riboflavin biosynthesis; 5-amino-6-(D-ribitylamino)uracil from GTP: step 2/4.</text>
</comment>
<evidence type="ECO:0000256" key="13">
    <source>
        <dbReference type="ARBA" id="ARBA00049861"/>
    </source>
</evidence>
<evidence type="ECO:0000256" key="17">
    <source>
        <dbReference type="PIRSR" id="PIRSR006769-2"/>
    </source>
</evidence>
<evidence type="ECO:0000256" key="3">
    <source>
        <dbReference type="ARBA" id="ARBA00004910"/>
    </source>
</evidence>
<dbReference type="PANTHER" id="PTHR38011:SF7">
    <property type="entry name" value="2,5-DIAMINO-6-RIBOSYLAMINO-4(3H)-PYRIMIDINONE 5'-PHOSPHATE REDUCTASE"/>
    <property type="match status" value="1"/>
</dbReference>
<dbReference type="GO" id="GO:0050661">
    <property type="term" value="F:NADP binding"/>
    <property type="evidence" value="ECO:0007669"/>
    <property type="project" value="InterPro"/>
</dbReference>
<feature type="binding site" evidence="17">
    <location>
        <position position="190"/>
    </location>
    <ligand>
        <name>NADP(+)</name>
        <dbReference type="ChEBI" id="CHEBI:58349"/>
    </ligand>
</feature>
<evidence type="ECO:0000256" key="11">
    <source>
        <dbReference type="ARBA" id="ARBA00023002"/>
    </source>
</evidence>
<comment type="pathway">
    <text evidence="3 15">Cofactor biosynthesis; riboflavin biosynthesis; 5-amino-6-(D-ribitylamino)uracil from GTP: step 3/4.</text>
</comment>
<feature type="binding site" evidence="17">
    <location>
        <position position="198"/>
    </location>
    <ligand>
        <name>substrate</name>
    </ligand>
</feature>
<dbReference type="FunFam" id="3.40.140.10:FF:000025">
    <property type="entry name" value="Riboflavin biosynthesis protein RibD"/>
    <property type="match status" value="1"/>
</dbReference>
<dbReference type="GO" id="GO:0009231">
    <property type="term" value="P:riboflavin biosynthetic process"/>
    <property type="evidence" value="ECO:0007669"/>
    <property type="project" value="UniProtKB-UniPathway"/>
</dbReference>
<dbReference type="PANTHER" id="PTHR38011">
    <property type="entry name" value="DIHYDROFOLATE REDUCTASE FAMILY PROTEIN (AFU_ORTHOLOGUE AFUA_8G06820)"/>
    <property type="match status" value="1"/>
</dbReference>
<dbReference type="PIRSF" id="PIRSF006769">
    <property type="entry name" value="RibD"/>
    <property type="match status" value="1"/>
</dbReference>
<keyword evidence="6 15" id="KW-0686">Riboflavin biosynthesis</keyword>
<evidence type="ECO:0000256" key="7">
    <source>
        <dbReference type="ARBA" id="ARBA00022723"/>
    </source>
</evidence>
<keyword evidence="11 15" id="KW-0560">Oxidoreductase</keyword>
<dbReference type="InterPro" id="IPR016192">
    <property type="entry name" value="APOBEC/CMP_deaminase_Zn-bd"/>
</dbReference>
<dbReference type="Gene3D" id="3.40.430.10">
    <property type="entry name" value="Dihydrofolate Reductase, subunit A"/>
    <property type="match status" value="1"/>
</dbReference>
<dbReference type="CDD" id="cd01284">
    <property type="entry name" value="Riboflavin_deaminase-reductase"/>
    <property type="match status" value="1"/>
</dbReference>
<protein>
    <recommendedName>
        <fullName evidence="15">Riboflavin biosynthesis protein RibD</fullName>
    </recommendedName>
    <domain>
        <recommendedName>
            <fullName evidence="15">Diaminohydroxyphosphoribosylaminopyrimidine deaminase</fullName>
            <shortName evidence="15">DRAP deaminase</shortName>
            <ecNumber evidence="15">3.5.4.26</ecNumber>
        </recommendedName>
        <alternativeName>
            <fullName evidence="15">Riboflavin-specific deaminase</fullName>
        </alternativeName>
    </domain>
    <domain>
        <recommendedName>
            <fullName evidence="15">5-amino-6-(5-phosphoribosylamino)uracil reductase</fullName>
            <ecNumber evidence="15">1.1.1.193</ecNumber>
        </recommendedName>
        <alternativeName>
            <fullName evidence="15">HTP reductase</fullName>
        </alternativeName>
    </domain>
</protein>
<evidence type="ECO:0000256" key="16">
    <source>
        <dbReference type="PIRSR" id="PIRSR006769-1"/>
    </source>
</evidence>
<comment type="catalytic activity">
    <reaction evidence="13 15">
        <text>5-amino-6-(5-phospho-D-ribitylamino)uracil + NADP(+) = 5-amino-6-(5-phospho-D-ribosylamino)uracil + NADPH + H(+)</text>
        <dbReference type="Rhea" id="RHEA:17845"/>
        <dbReference type="ChEBI" id="CHEBI:15378"/>
        <dbReference type="ChEBI" id="CHEBI:57783"/>
        <dbReference type="ChEBI" id="CHEBI:58349"/>
        <dbReference type="ChEBI" id="CHEBI:58421"/>
        <dbReference type="ChEBI" id="CHEBI:58453"/>
        <dbReference type="EC" id="1.1.1.193"/>
    </reaction>
</comment>
<evidence type="ECO:0000256" key="18">
    <source>
        <dbReference type="PIRSR" id="PIRSR006769-3"/>
    </source>
</evidence>
<dbReference type="GO" id="GO:0008835">
    <property type="term" value="F:diaminohydroxyphosphoribosylaminopyrimidine deaminase activity"/>
    <property type="evidence" value="ECO:0007669"/>
    <property type="project" value="UniProtKB-EC"/>
</dbReference>
<dbReference type="EC" id="3.5.4.26" evidence="15"/>
<dbReference type="PROSITE" id="PS00903">
    <property type="entry name" value="CYT_DCMP_DEAMINASES_1"/>
    <property type="match status" value="1"/>
</dbReference>
<feature type="binding site" evidence="18">
    <location>
        <position position="78"/>
    </location>
    <ligand>
        <name>Zn(2+)</name>
        <dbReference type="ChEBI" id="CHEBI:29105"/>
        <note>catalytic</note>
    </ligand>
</feature>
<dbReference type="InterPro" id="IPR050765">
    <property type="entry name" value="Riboflavin_Biosynth_HTPR"/>
</dbReference>
<comment type="catalytic activity">
    <reaction evidence="14 15">
        <text>2,5-diamino-6-hydroxy-4-(5-phosphoribosylamino)-pyrimidine + H2O + H(+) = 5-amino-6-(5-phospho-D-ribosylamino)uracil + NH4(+)</text>
        <dbReference type="Rhea" id="RHEA:21868"/>
        <dbReference type="ChEBI" id="CHEBI:15377"/>
        <dbReference type="ChEBI" id="CHEBI:15378"/>
        <dbReference type="ChEBI" id="CHEBI:28938"/>
        <dbReference type="ChEBI" id="CHEBI:58453"/>
        <dbReference type="ChEBI" id="CHEBI:58614"/>
        <dbReference type="EC" id="3.5.4.26"/>
    </reaction>
</comment>
<dbReference type="Pfam" id="PF00383">
    <property type="entry name" value="dCMP_cyt_deam_1"/>
    <property type="match status" value="1"/>
</dbReference>
<dbReference type="InterPro" id="IPR004794">
    <property type="entry name" value="Eubact_RibD"/>
</dbReference>
<keyword evidence="9 15" id="KW-0862">Zinc</keyword>
<dbReference type="SUPFAM" id="SSF53597">
    <property type="entry name" value="Dihydrofolate reductase-like"/>
    <property type="match status" value="1"/>
</dbReference>
<feature type="binding site" evidence="17">
    <location>
        <position position="201"/>
    </location>
    <ligand>
        <name>substrate</name>
    </ligand>
</feature>
<dbReference type="EMBL" id="SORF01000004">
    <property type="protein sequence ID" value="TDY49627.1"/>
    <property type="molecule type" value="Genomic_DNA"/>
</dbReference>
<keyword evidence="12" id="KW-0511">Multifunctional enzyme</keyword>
<dbReference type="SUPFAM" id="SSF53927">
    <property type="entry name" value="Cytidine deaminase-like"/>
    <property type="match status" value="1"/>
</dbReference>
<dbReference type="Pfam" id="PF01872">
    <property type="entry name" value="RibD_C"/>
    <property type="match status" value="1"/>
</dbReference>
<accession>A0A4R8LSE6</accession>
<dbReference type="GO" id="GO:0008703">
    <property type="term" value="F:5-amino-6-(5-phosphoribosylamino)uracil reductase activity"/>
    <property type="evidence" value="ECO:0007669"/>
    <property type="project" value="UniProtKB-EC"/>
</dbReference>
<feature type="binding site" evidence="17">
    <location>
        <position position="293"/>
    </location>
    <ligand>
        <name>substrate</name>
    </ligand>
</feature>
<dbReference type="AlphaFoldDB" id="A0A4R8LSE6"/>
<dbReference type="InterPro" id="IPR002125">
    <property type="entry name" value="CMP_dCMP_dom"/>
</dbReference>
<dbReference type="PROSITE" id="PS51747">
    <property type="entry name" value="CYT_DCMP_DEAMINASES_2"/>
    <property type="match status" value="1"/>
</dbReference>
<keyword evidence="7 15" id="KW-0479">Metal-binding</keyword>
<evidence type="ECO:0000256" key="2">
    <source>
        <dbReference type="ARBA" id="ARBA00004882"/>
    </source>
</evidence>
<dbReference type="InterPro" id="IPR016193">
    <property type="entry name" value="Cytidine_deaminase-like"/>
</dbReference>
<comment type="cofactor">
    <cofactor evidence="15 18">
        <name>Zn(2+)</name>
        <dbReference type="ChEBI" id="CHEBI:29105"/>
    </cofactor>
    <text evidence="15 18">Binds 1 zinc ion.</text>
</comment>
<gene>
    <name evidence="20" type="ORF">C7445_104139</name>
</gene>
<feature type="active site" description="Proton donor" evidence="16">
    <location>
        <position position="46"/>
    </location>
</feature>
<feature type="binding site" evidence="17">
    <location>
        <position position="148"/>
    </location>
    <ligand>
        <name>NADP(+)</name>
        <dbReference type="ChEBI" id="CHEBI:58349"/>
    </ligand>
</feature>
<evidence type="ECO:0000256" key="1">
    <source>
        <dbReference type="ARBA" id="ARBA00002151"/>
    </source>
</evidence>
<evidence type="ECO:0000256" key="9">
    <source>
        <dbReference type="ARBA" id="ARBA00022833"/>
    </source>
</evidence>
<keyword evidence="8 15" id="KW-0378">Hydrolase</keyword>
<evidence type="ECO:0000256" key="5">
    <source>
        <dbReference type="ARBA" id="ARBA00007417"/>
    </source>
</evidence>
<comment type="similarity">
    <text evidence="5 15">In the C-terminal section; belongs to the HTP reductase family.</text>
</comment>